<dbReference type="InterPro" id="IPR000653">
    <property type="entry name" value="DegT/StrS_aminotransferase"/>
</dbReference>
<dbReference type="EMBL" id="VOOS01000001">
    <property type="protein sequence ID" value="TXB66849.1"/>
    <property type="molecule type" value="Genomic_DNA"/>
</dbReference>
<evidence type="ECO:0000256" key="4">
    <source>
        <dbReference type="PIRSR" id="PIRSR000390-2"/>
    </source>
</evidence>
<comment type="caution">
    <text evidence="6">The sequence shown here is derived from an EMBL/GenBank/DDBJ whole genome shotgun (WGS) entry which is preliminary data.</text>
</comment>
<dbReference type="PANTHER" id="PTHR30244">
    <property type="entry name" value="TRANSAMINASE"/>
    <property type="match status" value="1"/>
</dbReference>
<name>A0A5C6RYH4_9FLAO</name>
<dbReference type="InterPro" id="IPR015422">
    <property type="entry name" value="PyrdxlP-dep_Trfase_small"/>
</dbReference>
<reference evidence="6 7" key="1">
    <citation type="submission" date="2019-08" db="EMBL/GenBank/DDBJ databases">
        <title>Genome of Vicingus serpentipes NCIMB 15042.</title>
        <authorList>
            <person name="Bowman J.P."/>
        </authorList>
    </citation>
    <scope>NUCLEOTIDE SEQUENCE [LARGE SCALE GENOMIC DNA]</scope>
    <source>
        <strain evidence="6 7">NCIMB 15042</strain>
    </source>
</reference>
<dbReference type="GO" id="GO:0030170">
    <property type="term" value="F:pyridoxal phosphate binding"/>
    <property type="evidence" value="ECO:0007669"/>
    <property type="project" value="UniProtKB-ARBA"/>
</dbReference>
<dbReference type="GO" id="GO:0000271">
    <property type="term" value="P:polysaccharide biosynthetic process"/>
    <property type="evidence" value="ECO:0007669"/>
    <property type="project" value="TreeGrafter"/>
</dbReference>
<dbReference type="Gene3D" id="3.90.1150.10">
    <property type="entry name" value="Aspartate Aminotransferase, domain 1"/>
    <property type="match status" value="1"/>
</dbReference>
<protein>
    <submittedName>
        <fullName evidence="6">DegT/DnrJ/EryC1/StrS family aminotransferase</fullName>
    </submittedName>
</protein>
<evidence type="ECO:0000313" key="6">
    <source>
        <dbReference type="EMBL" id="TXB66849.1"/>
    </source>
</evidence>
<evidence type="ECO:0000256" key="3">
    <source>
        <dbReference type="PIRSR" id="PIRSR000390-1"/>
    </source>
</evidence>
<comment type="similarity">
    <text evidence="2 5">Belongs to the DegT/DnrJ/EryC1 family.</text>
</comment>
<dbReference type="RefSeq" id="WP_147097850.1">
    <property type="nucleotide sequence ID" value="NZ_VOOS01000001.1"/>
</dbReference>
<organism evidence="6 7">
    <name type="scientific">Vicingus serpentipes</name>
    <dbReference type="NCBI Taxonomy" id="1926625"/>
    <lineage>
        <taxon>Bacteria</taxon>
        <taxon>Pseudomonadati</taxon>
        <taxon>Bacteroidota</taxon>
        <taxon>Flavobacteriia</taxon>
        <taxon>Flavobacteriales</taxon>
        <taxon>Vicingaceae</taxon>
        <taxon>Vicingus</taxon>
    </lineage>
</organism>
<dbReference type="PIRSF" id="PIRSF000390">
    <property type="entry name" value="PLP_StrS"/>
    <property type="match status" value="1"/>
</dbReference>
<dbReference type="InterPro" id="IPR015421">
    <property type="entry name" value="PyrdxlP-dep_Trfase_major"/>
</dbReference>
<dbReference type="CDD" id="cd00616">
    <property type="entry name" value="AHBA_syn"/>
    <property type="match status" value="1"/>
</dbReference>
<gene>
    <name evidence="6" type="ORF">FRY74_01300</name>
</gene>
<dbReference type="Pfam" id="PF01041">
    <property type="entry name" value="DegT_DnrJ_EryC1"/>
    <property type="match status" value="1"/>
</dbReference>
<evidence type="ECO:0000256" key="1">
    <source>
        <dbReference type="ARBA" id="ARBA00022898"/>
    </source>
</evidence>
<feature type="active site" description="Proton acceptor" evidence="3">
    <location>
        <position position="192"/>
    </location>
</feature>
<dbReference type="InterPro" id="IPR015424">
    <property type="entry name" value="PyrdxlP-dep_Trfase"/>
</dbReference>
<dbReference type="GO" id="GO:0008483">
    <property type="term" value="F:transaminase activity"/>
    <property type="evidence" value="ECO:0007669"/>
    <property type="project" value="UniProtKB-KW"/>
</dbReference>
<dbReference type="SUPFAM" id="SSF53383">
    <property type="entry name" value="PLP-dependent transferases"/>
    <property type="match status" value="1"/>
</dbReference>
<evidence type="ECO:0000256" key="5">
    <source>
        <dbReference type="RuleBase" id="RU004508"/>
    </source>
</evidence>
<feature type="modified residue" description="N6-(pyridoxal phosphate)lysine" evidence="4">
    <location>
        <position position="192"/>
    </location>
</feature>
<accession>A0A5C6RYH4</accession>
<keyword evidence="6" id="KW-0808">Transferase</keyword>
<proteinExistence type="inferred from homology"/>
<dbReference type="Gene3D" id="3.40.640.10">
    <property type="entry name" value="Type I PLP-dependent aspartate aminotransferase-like (Major domain)"/>
    <property type="match status" value="1"/>
</dbReference>
<evidence type="ECO:0000256" key="2">
    <source>
        <dbReference type="ARBA" id="ARBA00037999"/>
    </source>
</evidence>
<dbReference type="AlphaFoldDB" id="A0A5C6RYH4"/>
<dbReference type="PANTHER" id="PTHR30244:SF42">
    <property type="entry name" value="UDP-2-ACETAMIDO-2-DEOXY-3-OXO-D-GLUCURONATE AMINOTRANSFERASE"/>
    <property type="match status" value="1"/>
</dbReference>
<keyword evidence="6" id="KW-0032">Aminotransferase</keyword>
<dbReference type="Proteomes" id="UP000321721">
    <property type="component" value="Unassembled WGS sequence"/>
</dbReference>
<evidence type="ECO:0000313" key="7">
    <source>
        <dbReference type="Proteomes" id="UP000321721"/>
    </source>
</evidence>
<keyword evidence="1 4" id="KW-0663">Pyridoxal phosphate</keyword>
<keyword evidence="7" id="KW-1185">Reference proteome</keyword>
<dbReference type="OrthoDB" id="9804264at2"/>
<dbReference type="FunFam" id="3.40.640.10:FF:000089">
    <property type="entry name" value="Aminotransferase, DegT/DnrJ/EryC1/StrS family"/>
    <property type="match status" value="1"/>
</dbReference>
<sequence length="377" mass="41825">MKDIQMVDLKGQYQKIKSEVDKAIINVVETSAFINGPEVKAFQEELEAYLGVKHVIPCANGTDALQIALMALGLEPGDEVITSDFTFAATVEVIGLLQLTPVLIDVDPNTFCVDIEKLKKVITPKTKAIVPVHLFGQCANMEAIMEVANKHNIYVVEDNAQAIGAEYTFENGVTKKAGTIGNIGTTSFFPSKNLGCYGDGGALFTNDDNLAELCRSIVNHGMGERYYYPRLGVNSRLDSIQAAILRIKLRELDSYNQARNKAAAYYDDAFAGNEHIKTPFRDPKSSHAFHQYTLVGCGIDHFELQKYLGEKGVPCMIYYPVPLHTQDAYKTPSMKHEDFEVTNALCGSVFSLPMHTELTEEQLKYITDSVKEFVNKK</sequence>